<comment type="caution">
    <text evidence="1">The sequence shown here is derived from an EMBL/GenBank/DDBJ whole genome shotgun (WGS) entry which is preliminary data.</text>
</comment>
<feature type="non-terminal residue" evidence="1">
    <location>
        <position position="1"/>
    </location>
</feature>
<protein>
    <submittedName>
        <fullName evidence="1">Uncharacterized protein</fullName>
    </submittedName>
</protein>
<dbReference type="EMBL" id="AFCI01001537">
    <property type="protein sequence ID" value="EHC31819.1"/>
    <property type="molecule type" value="Genomic_DNA"/>
</dbReference>
<evidence type="ECO:0000313" key="1">
    <source>
        <dbReference type="EMBL" id="EHC31819.1"/>
    </source>
</evidence>
<organism evidence="1 2">
    <name type="scientific">Salmonella enterica subsp. enterica serovar Adelaide str. A4-669</name>
    <dbReference type="NCBI Taxonomy" id="913063"/>
    <lineage>
        <taxon>Bacteria</taxon>
        <taxon>Pseudomonadati</taxon>
        <taxon>Pseudomonadota</taxon>
        <taxon>Gammaproteobacteria</taxon>
        <taxon>Enterobacterales</taxon>
        <taxon>Enterobacteriaceae</taxon>
        <taxon>Salmonella</taxon>
    </lineage>
</organism>
<accession>A0A6C8GI98</accession>
<dbReference type="Proteomes" id="UP000004906">
    <property type="component" value="Unassembled WGS sequence"/>
</dbReference>
<reference evidence="1 2" key="1">
    <citation type="journal article" date="2011" name="BMC Genomics">
        <title>Genome sequencing reveals diversification of virulence factor content and possible host adaptation in distinct subpopulations of Salmonella enterica.</title>
        <authorList>
            <person name="den Bakker H.C."/>
            <person name="Moreno Switt A.I."/>
            <person name="Govoni G."/>
            <person name="Cummings C.A."/>
            <person name="Ranieri M.L."/>
            <person name="Degoricija L."/>
            <person name="Hoelzer K."/>
            <person name="Rodriguez-Rivera L.D."/>
            <person name="Brown S."/>
            <person name="Bolchacova E."/>
            <person name="Furtado M.R."/>
            <person name="Wiedmann M."/>
        </authorList>
    </citation>
    <scope>NUCLEOTIDE SEQUENCE [LARGE SCALE GENOMIC DNA]</scope>
    <source>
        <strain evidence="1 2">A4-669</strain>
    </source>
</reference>
<gene>
    <name evidence="1" type="ORF">LTSEADE_4594</name>
</gene>
<name>A0A6C8GI98_SALET</name>
<dbReference type="AlphaFoldDB" id="A0A6C8GI98"/>
<evidence type="ECO:0000313" key="2">
    <source>
        <dbReference type="Proteomes" id="UP000004906"/>
    </source>
</evidence>
<proteinExistence type="predicted"/>
<sequence>RRGKWHPEAKRFRRSNLSLNAFCKANFDSFEHANP</sequence>